<gene>
    <name evidence="1" type="ORF">IPO85_08965</name>
</gene>
<dbReference type="AlphaFoldDB" id="A0A9D7XHA6"/>
<name>A0A9D7XHA6_9BACT</name>
<proteinExistence type="predicted"/>
<comment type="caution">
    <text evidence="1">The sequence shown here is derived from an EMBL/GenBank/DDBJ whole genome shotgun (WGS) entry which is preliminary data.</text>
</comment>
<evidence type="ECO:0000313" key="1">
    <source>
        <dbReference type="EMBL" id="MBK9717627.1"/>
    </source>
</evidence>
<accession>A0A9D7XHA6</accession>
<organism evidence="1 2">
    <name type="scientific">Candidatus Defluviibacterium haderslevense</name>
    <dbReference type="NCBI Taxonomy" id="2981993"/>
    <lineage>
        <taxon>Bacteria</taxon>
        <taxon>Pseudomonadati</taxon>
        <taxon>Bacteroidota</taxon>
        <taxon>Saprospiria</taxon>
        <taxon>Saprospirales</taxon>
        <taxon>Saprospiraceae</taxon>
        <taxon>Candidatus Defluviibacterium</taxon>
    </lineage>
</organism>
<dbReference type="Proteomes" id="UP000808349">
    <property type="component" value="Unassembled WGS sequence"/>
</dbReference>
<dbReference type="EMBL" id="JADKFW010000005">
    <property type="protein sequence ID" value="MBK9717627.1"/>
    <property type="molecule type" value="Genomic_DNA"/>
</dbReference>
<protein>
    <submittedName>
        <fullName evidence="1">DUF2116 family Zn-ribbon domain-containing protein</fullName>
    </submittedName>
</protein>
<sequence length="122" mass="14245">MLHAKKTLCPICGTSILGRRDKKFCSDNCRAISHQAEKQKQAPIIKQINTILKKNRDLLIKLNTTGKITLFEDQLLKKGFDMQYYTHSFTTKTGRTYYFCYDEGYAFLEDGRVLLVRQKQEE</sequence>
<reference evidence="1 2" key="1">
    <citation type="submission" date="2020-10" db="EMBL/GenBank/DDBJ databases">
        <title>Connecting structure to function with the recovery of over 1000 high-quality activated sludge metagenome-assembled genomes encoding full-length rRNA genes using long-read sequencing.</title>
        <authorList>
            <person name="Singleton C.M."/>
            <person name="Petriglieri F."/>
            <person name="Kristensen J.M."/>
            <person name="Kirkegaard R.H."/>
            <person name="Michaelsen T.Y."/>
            <person name="Andersen M.H."/>
            <person name="Karst S.M."/>
            <person name="Dueholm M.S."/>
            <person name="Nielsen P.H."/>
            <person name="Albertsen M."/>
        </authorList>
    </citation>
    <scope>NUCLEOTIDE SEQUENCE [LARGE SCALE GENOMIC DNA]</scope>
    <source>
        <strain evidence="1">Ribe_18-Q3-R11-54_BAT3C.373</strain>
    </source>
</reference>
<evidence type="ECO:0000313" key="2">
    <source>
        <dbReference type="Proteomes" id="UP000808349"/>
    </source>
</evidence>